<proteinExistence type="predicted"/>
<reference evidence="1 2" key="1">
    <citation type="submission" date="2022-12" db="EMBL/GenBank/DDBJ databases">
        <title>Chromosome-level genome of Tegillarca granosa.</title>
        <authorList>
            <person name="Kim J."/>
        </authorList>
    </citation>
    <scope>NUCLEOTIDE SEQUENCE [LARGE SCALE GENOMIC DNA]</scope>
    <source>
        <strain evidence="1">Teg-2019</strain>
        <tissue evidence="1">Adductor muscle</tissue>
    </source>
</reference>
<name>A0ABQ9E5D3_TEGGR</name>
<keyword evidence="2" id="KW-1185">Reference proteome</keyword>
<sequence>MEHCISWNGKLICISKRSPHILSTVYTFDCRNRSWEREDSFEIGDSDKIEIVQCRVRTELSIGLGLPVLLIKFIDEGTSQNVTTSWSNISHVICDDFVGCGSTQILLLTNDFDCSWNNNWILTDFGVWQIDLEKDKRSKQEFDDKDNAVTAVDALRSRLQNDLVLYEEKKRTVSQRNIFILETWRRLQTMVCQSLSLIPNVNSVSLLQVDLLTTSGYQKDIGGHLAPKRRKLSSTDLSEQLQELLPLAHGTVISFCDIPKFGQLSSYNCYCLLHWNERREEDDSEVTEENIISKSKCVGEVCLTLQDVLTSKHDIDLEECLIHDSEVW</sequence>
<organism evidence="1 2">
    <name type="scientific">Tegillarca granosa</name>
    <name type="common">Malaysian cockle</name>
    <name type="synonym">Anadara granosa</name>
    <dbReference type="NCBI Taxonomy" id="220873"/>
    <lineage>
        <taxon>Eukaryota</taxon>
        <taxon>Metazoa</taxon>
        <taxon>Spiralia</taxon>
        <taxon>Lophotrochozoa</taxon>
        <taxon>Mollusca</taxon>
        <taxon>Bivalvia</taxon>
        <taxon>Autobranchia</taxon>
        <taxon>Pteriomorphia</taxon>
        <taxon>Arcoida</taxon>
        <taxon>Arcoidea</taxon>
        <taxon>Arcidae</taxon>
        <taxon>Tegillarca</taxon>
    </lineage>
</organism>
<comment type="caution">
    <text evidence="1">The sequence shown here is derived from an EMBL/GenBank/DDBJ whole genome shotgun (WGS) entry which is preliminary data.</text>
</comment>
<gene>
    <name evidence="1" type="ORF">KUTeg_025044</name>
</gene>
<dbReference type="Proteomes" id="UP001217089">
    <property type="component" value="Unassembled WGS sequence"/>
</dbReference>
<dbReference type="InterPro" id="IPR033333">
    <property type="entry name" value="FANCB"/>
</dbReference>
<dbReference type="EMBL" id="JARBDR010000923">
    <property type="protein sequence ID" value="KAJ8298513.1"/>
    <property type="molecule type" value="Genomic_DNA"/>
</dbReference>
<dbReference type="PANTHER" id="PTHR28450">
    <property type="entry name" value="FANCONI ANEMIA GROUP B PROTEIN"/>
    <property type="match status" value="1"/>
</dbReference>
<evidence type="ECO:0000313" key="2">
    <source>
        <dbReference type="Proteomes" id="UP001217089"/>
    </source>
</evidence>
<dbReference type="PANTHER" id="PTHR28450:SF1">
    <property type="entry name" value="FANCONI ANEMIA GROUP B PROTEIN"/>
    <property type="match status" value="1"/>
</dbReference>
<protein>
    <submittedName>
        <fullName evidence="1">Uncharacterized protein</fullName>
    </submittedName>
</protein>
<evidence type="ECO:0000313" key="1">
    <source>
        <dbReference type="EMBL" id="KAJ8298513.1"/>
    </source>
</evidence>
<accession>A0ABQ9E5D3</accession>